<evidence type="ECO:0000256" key="7">
    <source>
        <dbReference type="ARBA" id="ARBA00023010"/>
    </source>
</evidence>
<keyword evidence="6 9" id="KW-1133">Transmembrane helix</keyword>
<keyword evidence="2 9" id="KW-0813">Transport</keyword>
<evidence type="ECO:0000256" key="10">
    <source>
        <dbReference type="SAM" id="MobiDB-lite"/>
    </source>
</evidence>
<dbReference type="InterPro" id="IPR006312">
    <property type="entry name" value="TatA/E"/>
</dbReference>
<accession>A0A4Q5LIY5</accession>
<comment type="subunit">
    <text evidence="9">Forms a complex with TatC.</text>
</comment>
<comment type="function">
    <text evidence="9">Part of the twin-arginine translocation (Tat) system that transports large folded proteins containing a characteristic twin-arginine motif in their signal peptide across membranes. TatA could form the protein-conducting channel of the Tat system.</text>
</comment>
<dbReference type="HAMAP" id="MF_00236">
    <property type="entry name" value="TatA_E"/>
    <property type="match status" value="1"/>
</dbReference>
<feature type="compositionally biased region" description="Basic and acidic residues" evidence="10">
    <location>
        <begin position="117"/>
        <end position="135"/>
    </location>
</feature>
<evidence type="ECO:0000313" key="11">
    <source>
        <dbReference type="EMBL" id="RYU86171.1"/>
    </source>
</evidence>
<evidence type="ECO:0000256" key="2">
    <source>
        <dbReference type="ARBA" id="ARBA00022448"/>
    </source>
</evidence>
<feature type="transmembrane region" description="Helical" evidence="9">
    <location>
        <begin position="6"/>
        <end position="27"/>
    </location>
</feature>
<evidence type="ECO:0000256" key="3">
    <source>
        <dbReference type="ARBA" id="ARBA00022475"/>
    </source>
</evidence>
<dbReference type="Gene3D" id="1.20.5.3310">
    <property type="match status" value="1"/>
</dbReference>
<dbReference type="InterPro" id="IPR003369">
    <property type="entry name" value="TatA/B/E"/>
</dbReference>
<dbReference type="AlphaFoldDB" id="A0A4Q5LIY5"/>
<organism evidence="11 12">
    <name type="scientific">Mucilaginibacter terrigena</name>
    <dbReference type="NCBI Taxonomy" id="2492395"/>
    <lineage>
        <taxon>Bacteria</taxon>
        <taxon>Pseudomonadati</taxon>
        <taxon>Bacteroidota</taxon>
        <taxon>Sphingobacteriia</taxon>
        <taxon>Sphingobacteriales</taxon>
        <taxon>Sphingobacteriaceae</taxon>
        <taxon>Mucilaginibacter</taxon>
    </lineage>
</organism>
<sequence length="165" mass="18221">MLSSVFLFLNIGGSEMILILFAALMLFGGNKLPELARGLGKGIRDFKDASEDVKREINNQINNYEDKKVEKKEELAEINDGTEPAGHTYEPVAGTLPAFEGQAVATDAIEQTEAELKKEAAEDDTFEHHPEEIKHPVTGSANRNTIDLTKGDDEPVKTTTEEEYK</sequence>
<dbReference type="PRINTS" id="PR01506">
    <property type="entry name" value="TATBPROTEIN"/>
</dbReference>
<reference evidence="11 12" key="1">
    <citation type="submission" date="2019-02" db="EMBL/GenBank/DDBJ databases">
        <title>Bacterial novel species Mucilaginibacter sp. 17JY9-4 isolated from soil.</title>
        <authorList>
            <person name="Jung H.-Y."/>
        </authorList>
    </citation>
    <scope>NUCLEOTIDE SEQUENCE [LARGE SCALE GENOMIC DNA]</scope>
    <source>
        <strain evidence="11 12">17JY9-4</strain>
    </source>
</reference>
<keyword evidence="4 9" id="KW-0812">Transmembrane</keyword>
<feature type="region of interest" description="Disordered" evidence="10">
    <location>
        <begin position="117"/>
        <end position="165"/>
    </location>
</feature>
<evidence type="ECO:0000256" key="4">
    <source>
        <dbReference type="ARBA" id="ARBA00022692"/>
    </source>
</evidence>
<dbReference type="Proteomes" id="UP000293331">
    <property type="component" value="Unassembled WGS sequence"/>
</dbReference>
<feature type="compositionally biased region" description="Basic and acidic residues" evidence="10">
    <location>
        <begin position="149"/>
        <end position="165"/>
    </location>
</feature>
<comment type="similarity">
    <text evidence="9">Belongs to the TatA/E family.</text>
</comment>
<keyword evidence="3 9" id="KW-1003">Cell membrane</keyword>
<comment type="subcellular location">
    <subcellularLocation>
        <location evidence="1 9">Cell membrane</location>
        <topology evidence="1 9">Single-pass membrane protein</topology>
    </subcellularLocation>
</comment>
<name>A0A4Q5LIY5_9SPHI</name>
<gene>
    <name evidence="9" type="primary">tatA</name>
    <name evidence="11" type="ORF">EWM62_18365</name>
</gene>
<evidence type="ECO:0000256" key="9">
    <source>
        <dbReference type="HAMAP-Rule" id="MF_00236"/>
    </source>
</evidence>
<dbReference type="EMBL" id="SEWG01000010">
    <property type="protein sequence ID" value="RYU86171.1"/>
    <property type="molecule type" value="Genomic_DNA"/>
</dbReference>
<evidence type="ECO:0000256" key="6">
    <source>
        <dbReference type="ARBA" id="ARBA00022989"/>
    </source>
</evidence>
<dbReference type="GO" id="GO:0008320">
    <property type="term" value="F:protein transmembrane transporter activity"/>
    <property type="evidence" value="ECO:0007669"/>
    <property type="project" value="UniProtKB-UniRule"/>
</dbReference>
<evidence type="ECO:0000313" key="12">
    <source>
        <dbReference type="Proteomes" id="UP000293331"/>
    </source>
</evidence>
<keyword evidence="7 9" id="KW-0811">Translocation</keyword>
<dbReference type="PANTHER" id="PTHR42982:SF1">
    <property type="entry name" value="SEC-INDEPENDENT PROTEIN TRANSLOCASE PROTEIN TATA"/>
    <property type="match status" value="1"/>
</dbReference>
<proteinExistence type="inferred from homology"/>
<evidence type="ECO:0000256" key="5">
    <source>
        <dbReference type="ARBA" id="ARBA00022927"/>
    </source>
</evidence>
<comment type="caution">
    <text evidence="11">The sequence shown here is derived from an EMBL/GenBank/DDBJ whole genome shotgun (WGS) entry which is preliminary data.</text>
</comment>
<dbReference type="GO" id="GO:0043953">
    <property type="term" value="P:protein transport by the Tat complex"/>
    <property type="evidence" value="ECO:0007669"/>
    <property type="project" value="UniProtKB-UniRule"/>
</dbReference>
<dbReference type="RefSeq" id="WP_129878139.1">
    <property type="nucleotide sequence ID" value="NZ_SEWG01000010.1"/>
</dbReference>
<dbReference type="GO" id="GO:0033281">
    <property type="term" value="C:TAT protein transport complex"/>
    <property type="evidence" value="ECO:0007669"/>
    <property type="project" value="UniProtKB-UniRule"/>
</dbReference>
<protein>
    <recommendedName>
        <fullName evidence="9">Sec-independent protein translocase protein TatA</fullName>
    </recommendedName>
</protein>
<keyword evidence="8 9" id="KW-0472">Membrane</keyword>
<dbReference type="PANTHER" id="PTHR42982">
    <property type="entry name" value="SEC-INDEPENDENT PROTEIN TRANSLOCASE PROTEIN TATA"/>
    <property type="match status" value="1"/>
</dbReference>
<dbReference type="Pfam" id="PF02416">
    <property type="entry name" value="TatA_B_E"/>
    <property type="match status" value="1"/>
</dbReference>
<evidence type="ECO:0000256" key="1">
    <source>
        <dbReference type="ARBA" id="ARBA00004162"/>
    </source>
</evidence>
<evidence type="ECO:0000256" key="8">
    <source>
        <dbReference type="ARBA" id="ARBA00023136"/>
    </source>
</evidence>
<dbReference type="OrthoDB" id="9812812at2"/>
<keyword evidence="5 9" id="KW-0653">Protein transport</keyword>
<keyword evidence="12" id="KW-1185">Reference proteome</keyword>